<organism evidence="2 3">
    <name type="scientific">Toxocara canis</name>
    <name type="common">Canine roundworm</name>
    <dbReference type="NCBI Taxonomy" id="6265"/>
    <lineage>
        <taxon>Eukaryota</taxon>
        <taxon>Metazoa</taxon>
        <taxon>Ecdysozoa</taxon>
        <taxon>Nematoda</taxon>
        <taxon>Chromadorea</taxon>
        <taxon>Rhabditida</taxon>
        <taxon>Spirurina</taxon>
        <taxon>Ascaridomorpha</taxon>
        <taxon>Ascaridoidea</taxon>
        <taxon>Toxocaridae</taxon>
        <taxon>Toxocara</taxon>
    </lineage>
</organism>
<protein>
    <submittedName>
        <fullName evidence="1 3">Uncharacterized protein</fullName>
    </submittedName>
</protein>
<dbReference type="EMBL" id="UYWY01019520">
    <property type="protein sequence ID" value="VDM37925.1"/>
    <property type="molecule type" value="Genomic_DNA"/>
</dbReference>
<keyword evidence="2" id="KW-1185">Reference proteome</keyword>
<evidence type="ECO:0000313" key="1">
    <source>
        <dbReference type="EMBL" id="VDM37925.1"/>
    </source>
</evidence>
<dbReference type="AlphaFoldDB" id="A0A183UDN4"/>
<dbReference type="Proteomes" id="UP000050794">
    <property type="component" value="Unassembled WGS sequence"/>
</dbReference>
<gene>
    <name evidence="1" type="ORF">TCNE_LOCUS6604</name>
</gene>
<sequence>MLGIYIGVMLTEMVKPSKIILLTINNSRHYFIALKEALSGRSGSRSQEISPTTCEVDLDRLVKKIASRLLPPVTSALSEKLQAAVQPVVDELHRPAELTSKNQPSATQS</sequence>
<evidence type="ECO:0000313" key="3">
    <source>
        <dbReference type="WBParaSite" id="TCNE_0000660401-mRNA-1"/>
    </source>
</evidence>
<reference evidence="3" key="1">
    <citation type="submission" date="2016-06" db="UniProtKB">
        <authorList>
            <consortium name="WormBaseParasite"/>
        </authorList>
    </citation>
    <scope>IDENTIFICATION</scope>
</reference>
<dbReference type="WBParaSite" id="TCNE_0000660401-mRNA-1">
    <property type="protein sequence ID" value="TCNE_0000660401-mRNA-1"/>
    <property type="gene ID" value="TCNE_0000660401"/>
</dbReference>
<name>A0A183UDN4_TOXCA</name>
<reference evidence="1 2" key="2">
    <citation type="submission" date="2018-11" db="EMBL/GenBank/DDBJ databases">
        <authorList>
            <consortium name="Pathogen Informatics"/>
        </authorList>
    </citation>
    <scope>NUCLEOTIDE SEQUENCE [LARGE SCALE GENOMIC DNA]</scope>
</reference>
<evidence type="ECO:0000313" key="2">
    <source>
        <dbReference type="Proteomes" id="UP000050794"/>
    </source>
</evidence>
<proteinExistence type="predicted"/>
<accession>A0A183UDN4</accession>